<evidence type="ECO:0000313" key="1">
    <source>
        <dbReference type="EMBL" id="OBS08075.1"/>
    </source>
</evidence>
<name>A0A1A6C0J2_9GAMM</name>
<proteinExistence type="predicted"/>
<dbReference type="EMBL" id="JQSG02000006">
    <property type="protein sequence ID" value="OBS08075.1"/>
    <property type="molecule type" value="Genomic_DNA"/>
</dbReference>
<comment type="caution">
    <text evidence="1">The sequence shown here is derived from an EMBL/GenBank/DDBJ whole genome shotgun (WGS) entry which is preliminary data.</text>
</comment>
<dbReference type="AlphaFoldDB" id="A0A1A6C0J2"/>
<accession>A0A1A6C0J2</accession>
<sequence>MFIIGLRQALPQNLFERNGHGQFSSQSDVVHDAMVALIQLRPNRTPASQDSEDRHEP</sequence>
<evidence type="ECO:0000313" key="2">
    <source>
        <dbReference type="Proteomes" id="UP000029273"/>
    </source>
</evidence>
<organism evidence="1 2">
    <name type="scientific">Acidihalobacter prosperus</name>
    <dbReference type="NCBI Taxonomy" id="160660"/>
    <lineage>
        <taxon>Bacteria</taxon>
        <taxon>Pseudomonadati</taxon>
        <taxon>Pseudomonadota</taxon>
        <taxon>Gammaproteobacteria</taxon>
        <taxon>Chromatiales</taxon>
        <taxon>Ectothiorhodospiraceae</taxon>
        <taxon>Acidihalobacter</taxon>
    </lineage>
</organism>
<protein>
    <submittedName>
        <fullName evidence="1">Uncharacterized protein</fullName>
    </submittedName>
</protein>
<keyword evidence="2" id="KW-1185">Reference proteome</keyword>
<gene>
    <name evidence="1" type="ORF">Thpro_022325</name>
</gene>
<reference evidence="1 2" key="1">
    <citation type="journal article" date="2014" name="Genome Announc.">
        <title>Draft Genome Sequence of the Iron-Oxidizing, Acidophilic, and Halotolerant 'Thiobacillus prosperus' Type Strain DSM 5130.</title>
        <authorList>
            <person name="Ossandon F.J."/>
            <person name="Cardenas J.P."/>
            <person name="Corbett M."/>
            <person name="Quatrini R."/>
            <person name="Holmes D.S."/>
            <person name="Watkin E."/>
        </authorList>
    </citation>
    <scope>NUCLEOTIDE SEQUENCE [LARGE SCALE GENOMIC DNA]</scope>
    <source>
        <strain evidence="1 2">DSM 5130</strain>
    </source>
</reference>
<dbReference type="Proteomes" id="UP000029273">
    <property type="component" value="Unassembled WGS sequence"/>
</dbReference>